<reference evidence="1 2" key="1">
    <citation type="submission" date="2009-01" db="EMBL/GenBank/DDBJ databases">
        <authorList>
            <person name="Fulton L."/>
            <person name="Clifton S."/>
            <person name="Chinwalla A.T."/>
            <person name="Mitreva M."/>
            <person name="Sodergren E."/>
            <person name="Weinstock G."/>
            <person name="Clifton S."/>
            <person name="Dooling D.J."/>
            <person name="Fulton B."/>
            <person name="Minx P."/>
            <person name="Pepin K.H."/>
            <person name="Johnson M."/>
            <person name="Bhonagiri V."/>
            <person name="Nash W.E."/>
            <person name="Mardis E.R."/>
            <person name="Wilson R.K."/>
        </authorList>
    </citation>
    <scope>NUCLEOTIDE SEQUENCE [LARGE SCALE GENOMIC DNA]</scope>
    <source>
        <strain evidence="1 2">ATCC 23834</strain>
    </source>
</reference>
<evidence type="ECO:0000313" key="1">
    <source>
        <dbReference type="EMBL" id="EEG23487.1"/>
    </source>
</evidence>
<dbReference type="Proteomes" id="UP000005837">
    <property type="component" value="Unassembled WGS sequence"/>
</dbReference>
<dbReference type="HOGENOM" id="CLU_3199233_0_0_4"/>
<evidence type="ECO:0000313" key="2">
    <source>
        <dbReference type="Proteomes" id="UP000005837"/>
    </source>
</evidence>
<proteinExistence type="predicted"/>
<organism evidence="1 2">
    <name type="scientific">Eikenella corrodens ATCC 23834</name>
    <dbReference type="NCBI Taxonomy" id="546274"/>
    <lineage>
        <taxon>Bacteria</taxon>
        <taxon>Pseudomonadati</taxon>
        <taxon>Pseudomonadota</taxon>
        <taxon>Betaproteobacteria</taxon>
        <taxon>Neisseriales</taxon>
        <taxon>Neisseriaceae</taxon>
        <taxon>Eikenella</taxon>
    </lineage>
</organism>
<gene>
    <name evidence="1" type="ORF">EIKCOROL_01836</name>
</gene>
<dbReference type="EMBL" id="ACEA01000039">
    <property type="protein sequence ID" value="EEG23487.1"/>
    <property type="molecule type" value="Genomic_DNA"/>
</dbReference>
<sequence>MVILGSGFPAAGKKSMLKAVYRIVYLLSCFQPHENCFSGSLIRQN</sequence>
<dbReference type="AlphaFoldDB" id="C0DWT3"/>
<comment type="caution">
    <text evidence="1">The sequence shown here is derived from an EMBL/GenBank/DDBJ whole genome shotgun (WGS) entry which is preliminary data.</text>
</comment>
<protein>
    <submittedName>
        <fullName evidence="1">Uncharacterized protein</fullName>
    </submittedName>
</protein>
<name>C0DWT3_EIKCO</name>
<accession>C0DWT3</accession>